<reference evidence="1" key="2">
    <citation type="journal article" date="2015" name="Data Brief">
        <title>Shoot transcriptome of the giant reed, Arundo donax.</title>
        <authorList>
            <person name="Barrero R.A."/>
            <person name="Guerrero F.D."/>
            <person name="Moolhuijzen P."/>
            <person name="Goolsby J.A."/>
            <person name="Tidwell J."/>
            <person name="Bellgard S.E."/>
            <person name="Bellgard M.I."/>
        </authorList>
    </citation>
    <scope>NUCLEOTIDE SEQUENCE</scope>
    <source>
        <tissue evidence="1">Shoot tissue taken approximately 20 cm above the soil surface</tissue>
    </source>
</reference>
<sequence length="36" mass="3664">MTSSFPLPPAPSLLPPASFLGELGEESFLSSPAMSA</sequence>
<protein>
    <submittedName>
        <fullName evidence="1">Uncharacterized protein</fullName>
    </submittedName>
</protein>
<proteinExistence type="predicted"/>
<dbReference type="AlphaFoldDB" id="A0A0A9AGD4"/>
<dbReference type="EMBL" id="GBRH01247156">
    <property type="protein sequence ID" value="JAD50739.1"/>
    <property type="molecule type" value="Transcribed_RNA"/>
</dbReference>
<evidence type="ECO:0000313" key="1">
    <source>
        <dbReference type="EMBL" id="JAD50739.1"/>
    </source>
</evidence>
<name>A0A0A9AGD4_ARUDO</name>
<accession>A0A0A9AGD4</accession>
<reference evidence="1" key="1">
    <citation type="submission" date="2014-09" db="EMBL/GenBank/DDBJ databases">
        <authorList>
            <person name="Magalhaes I.L.F."/>
            <person name="Oliveira U."/>
            <person name="Santos F.R."/>
            <person name="Vidigal T.H.D.A."/>
            <person name="Brescovit A.D."/>
            <person name="Santos A.J."/>
        </authorList>
    </citation>
    <scope>NUCLEOTIDE SEQUENCE</scope>
    <source>
        <tissue evidence="1">Shoot tissue taken approximately 20 cm above the soil surface</tissue>
    </source>
</reference>
<organism evidence="1">
    <name type="scientific">Arundo donax</name>
    <name type="common">Giant reed</name>
    <name type="synonym">Donax arundinaceus</name>
    <dbReference type="NCBI Taxonomy" id="35708"/>
    <lineage>
        <taxon>Eukaryota</taxon>
        <taxon>Viridiplantae</taxon>
        <taxon>Streptophyta</taxon>
        <taxon>Embryophyta</taxon>
        <taxon>Tracheophyta</taxon>
        <taxon>Spermatophyta</taxon>
        <taxon>Magnoliopsida</taxon>
        <taxon>Liliopsida</taxon>
        <taxon>Poales</taxon>
        <taxon>Poaceae</taxon>
        <taxon>PACMAD clade</taxon>
        <taxon>Arundinoideae</taxon>
        <taxon>Arundineae</taxon>
        <taxon>Arundo</taxon>
    </lineage>
</organism>